<reference evidence="2 3" key="1">
    <citation type="journal article" date="2003" name="Int. J. Syst. Evol. Microbiol.">
        <title>Bacillus nealsonii sp. nov., isolated from a spacecraft-assembly facility, whose spores are gamma-radiation resistant.</title>
        <authorList>
            <person name="Venkateswaran K."/>
            <person name="Kempf M."/>
            <person name="Chen F."/>
            <person name="Satomi M."/>
            <person name="Nicholson W."/>
            <person name="Kern R."/>
        </authorList>
    </citation>
    <scope>NUCLEOTIDE SEQUENCE [LARGE SCALE GENOMIC DNA]</scope>
    <source>
        <strain evidence="2 3">FO-92</strain>
    </source>
</reference>
<dbReference type="EMBL" id="PISE01000013">
    <property type="protein sequence ID" value="PKG24485.1"/>
    <property type="molecule type" value="Genomic_DNA"/>
</dbReference>
<protein>
    <submittedName>
        <fullName evidence="2">Uncharacterized protein</fullName>
    </submittedName>
</protein>
<feature type="transmembrane region" description="Helical" evidence="1">
    <location>
        <begin position="49"/>
        <end position="70"/>
    </location>
</feature>
<keyword evidence="3" id="KW-1185">Reference proteome</keyword>
<gene>
    <name evidence="2" type="ORF">CWS01_06690</name>
</gene>
<accession>A0A2N0Z4P5</accession>
<keyword evidence="1" id="KW-0812">Transmembrane</keyword>
<keyword evidence="1" id="KW-1133">Transmembrane helix</keyword>
<sequence length="76" mass="8034">MAAYGYPYQTMPSVPLGAPIPQAAPPPPLPSQAGAPYAAPVAYGIAGGAWYALLIVLFIVILVFGSIWWFGSQFYC</sequence>
<organism evidence="2 3">
    <name type="scientific">Niallia nealsonii</name>
    <dbReference type="NCBI Taxonomy" id="115979"/>
    <lineage>
        <taxon>Bacteria</taxon>
        <taxon>Bacillati</taxon>
        <taxon>Bacillota</taxon>
        <taxon>Bacilli</taxon>
        <taxon>Bacillales</taxon>
        <taxon>Bacillaceae</taxon>
        <taxon>Niallia</taxon>
    </lineage>
</organism>
<dbReference type="RefSeq" id="WP_101176423.1">
    <property type="nucleotide sequence ID" value="NZ_PISE01000013.1"/>
</dbReference>
<keyword evidence="1" id="KW-0472">Membrane</keyword>
<name>A0A2N0Z4P5_9BACI</name>
<comment type="caution">
    <text evidence="2">The sequence shown here is derived from an EMBL/GenBank/DDBJ whole genome shotgun (WGS) entry which is preliminary data.</text>
</comment>
<proteinExistence type="predicted"/>
<evidence type="ECO:0000313" key="3">
    <source>
        <dbReference type="Proteomes" id="UP000233375"/>
    </source>
</evidence>
<dbReference type="Proteomes" id="UP000233375">
    <property type="component" value="Unassembled WGS sequence"/>
</dbReference>
<evidence type="ECO:0000256" key="1">
    <source>
        <dbReference type="SAM" id="Phobius"/>
    </source>
</evidence>
<evidence type="ECO:0000313" key="2">
    <source>
        <dbReference type="EMBL" id="PKG24485.1"/>
    </source>
</evidence>
<dbReference type="AlphaFoldDB" id="A0A2N0Z4P5"/>